<dbReference type="PANTHER" id="PTHR12682:SF11">
    <property type="entry name" value="PROTEIN ARCHEASE"/>
    <property type="match status" value="1"/>
</dbReference>
<dbReference type="PANTHER" id="PTHR12682">
    <property type="entry name" value="ARCHEASE"/>
    <property type="match status" value="1"/>
</dbReference>
<dbReference type="AlphaFoldDB" id="X6NLP8"/>
<keyword evidence="7" id="KW-1185">Reference proteome</keyword>
<organism evidence="6 7">
    <name type="scientific">Reticulomyxa filosa</name>
    <dbReference type="NCBI Taxonomy" id="46433"/>
    <lineage>
        <taxon>Eukaryota</taxon>
        <taxon>Sar</taxon>
        <taxon>Rhizaria</taxon>
        <taxon>Retaria</taxon>
        <taxon>Foraminifera</taxon>
        <taxon>Monothalamids</taxon>
        <taxon>Reticulomyxidae</taxon>
        <taxon>Reticulomyxa</taxon>
    </lineage>
</organism>
<comment type="caution">
    <text evidence="6">The sequence shown here is derived from an EMBL/GenBank/DDBJ whole genome shotgun (WGS) entry which is preliminary data.</text>
</comment>
<sequence length="158" mass="18490">MNVTINWKKQKQNYLIEKNNKENLDHTADIQLHSWGDTLLEAFEQVCIAMFGYMYELEDVQLLKHHTVEVSGHDMSSLLFNFLNEFLGLHFEEDYFIFKDVEIILFDPKGFSLKAIGYGEKFDRDKHGTGTEVKAITYSAMQIKEEKTKCEVWVVVDI</sequence>
<comment type="similarity">
    <text evidence="1">Belongs to the archease family.</text>
</comment>
<keyword evidence="2" id="KW-0819">tRNA processing</keyword>
<dbReference type="EMBL" id="ASPP01007610">
    <property type="protein sequence ID" value="ETO26833.1"/>
    <property type="molecule type" value="Genomic_DNA"/>
</dbReference>
<evidence type="ECO:0000256" key="2">
    <source>
        <dbReference type="ARBA" id="ARBA00022694"/>
    </source>
</evidence>
<name>X6NLP8_RETFI</name>
<dbReference type="FunFam" id="3.55.10.10:FF:000001">
    <property type="entry name" value="protein archease isoform X1"/>
    <property type="match status" value="1"/>
</dbReference>
<evidence type="ECO:0000256" key="4">
    <source>
        <dbReference type="ARBA" id="ARBA00022837"/>
    </source>
</evidence>
<dbReference type="OMA" id="AITYHKM"/>
<gene>
    <name evidence="6" type="ORF">RFI_10299</name>
</gene>
<dbReference type="InterPro" id="IPR002804">
    <property type="entry name" value="Archease"/>
</dbReference>
<dbReference type="Proteomes" id="UP000023152">
    <property type="component" value="Unassembled WGS sequence"/>
</dbReference>
<dbReference type="Gene3D" id="3.55.10.10">
    <property type="entry name" value="Archease domain"/>
    <property type="match status" value="1"/>
</dbReference>
<keyword evidence="4" id="KW-0106">Calcium</keyword>
<evidence type="ECO:0000313" key="7">
    <source>
        <dbReference type="Proteomes" id="UP000023152"/>
    </source>
</evidence>
<feature type="domain" description="Archease" evidence="5">
    <location>
        <begin position="22"/>
        <end position="158"/>
    </location>
</feature>
<proteinExistence type="inferred from homology"/>
<dbReference type="Pfam" id="PF01951">
    <property type="entry name" value="Archease"/>
    <property type="match status" value="1"/>
</dbReference>
<protein>
    <submittedName>
        <fullName evidence="6">Protein archease</fullName>
    </submittedName>
</protein>
<evidence type="ECO:0000256" key="1">
    <source>
        <dbReference type="ARBA" id="ARBA00007963"/>
    </source>
</evidence>
<evidence type="ECO:0000256" key="3">
    <source>
        <dbReference type="ARBA" id="ARBA00022723"/>
    </source>
</evidence>
<evidence type="ECO:0000259" key="5">
    <source>
        <dbReference type="Pfam" id="PF01951"/>
    </source>
</evidence>
<evidence type="ECO:0000313" key="6">
    <source>
        <dbReference type="EMBL" id="ETO26833.1"/>
    </source>
</evidence>
<accession>X6NLP8</accession>
<dbReference type="InterPro" id="IPR036820">
    <property type="entry name" value="Archease_dom_sf"/>
</dbReference>
<dbReference type="OrthoDB" id="2190767at2759"/>
<reference evidence="6 7" key="1">
    <citation type="journal article" date="2013" name="Curr. Biol.">
        <title>The Genome of the Foraminiferan Reticulomyxa filosa.</title>
        <authorList>
            <person name="Glockner G."/>
            <person name="Hulsmann N."/>
            <person name="Schleicher M."/>
            <person name="Noegel A.A."/>
            <person name="Eichinger L."/>
            <person name="Gallinger C."/>
            <person name="Pawlowski J."/>
            <person name="Sierra R."/>
            <person name="Euteneuer U."/>
            <person name="Pillet L."/>
            <person name="Moustafa A."/>
            <person name="Platzer M."/>
            <person name="Groth M."/>
            <person name="Szafranski K."/>
            <person name="Schliwa M."/>
        </authorList>
    </citation>
    <scope>NUCLEOTIDE SEQUENCE [LARGE SCALE GENOMIC DNA]</scope>
</reference>
<dbReference type="GO" id="GO:0046872">
    <property type="term" value="F:metal ion binding"/>
    <property type="evidence" value="ECO:0007669"/>
    <property type="project" value="UniProtKB-KW"/>
</dbReference>
<dbReference type="GO" id="GO:0072669">
    <property type="term" value="C:tRNA-splicing ligase complex"/>
    <property type="evidence" value="ECO:0007669"/>
    <property type="project" value="TreeGrafter"/>
</dbReference>
<dbReference type="GO" id="GO:0006388">
    <property type="term" value="P:tRNA splicing, via endonucleolytic cleavage and ligation"/>
    <property type="evidence" value="ECO:0007669"/>
    <property type="project" value="TreeGrafter"/>
</dbReference>
<dbReference type="SUPFAM" id="SSF69819">
    <property type="entry name" value="MTH1598-like"/>
    <property type="match status" value="1"/>
</dbReference>
<keyword evidence="3" id="KW-0479">Metal-binding</keyword>
<dbReference type="InterPro" id="IPR023572">
    <property type="entry name" value="Archease_dom"/>
</dbReference>